<feature type="transmembrane region" description="Helical" evidence="9">
    <location>
        <begin position="56"/>
        <end position="79"/>
    </location>
</feature>
<organism evidence="12 13">
    <name type="scientific">Ancylomarina longa</name>
    <dbReference type="NCBI Taxonomy" id="2487017"/>
    <lineage>
        <taxon>Bacteria</taxon>
        <taxon>Pseudomonadati</taxon>
        <taxon>Bacteroidota</taxon>
        <taxon>Bacteroidia</taxon>
        <taxon>Marinilabiliales</taxon>
        <taxon>Marinifilaceae</taxon>
        <taxon>Ancylomarina</taxon>
    </lineage>
</organism>
<dbReference type="InterPro" id="IPR000644">
    <property type="entry name" value="CBS_dom"/>
</dbReference>
<dbReference type="Pfam" id="PF01595">
    <property type="entry name" value="CNNM"/>
    <property type="match status" value="1"/>
</dbReference>
<feature type="transmembrane region" description="Helical" evidence="9">
    <location>
        <begin position="91"/>
        <end position="112"/>
    </location>
</feature>
<feature type="domain" description="CNNM transmembrane" evidence="11">
    <location>
        <begin position="1"/>
        <end position="193"/>
    </location>
</feature>
<dbReference type="PROSITE" id="PS51371">
    <property type="entry name" value="CBS"/>
    <property type="match status" value="1"/>
</dbReference>
<dbReference type="OrthoDB" id="9798188at2"/>
<evidence type="ECO:0000256" key="3">
    <source>
        <dbReference type="ARBA" id="ARBA00022737"/>
    </source>
</evidence>
<evidence type="ECO:0000256" key="4">
    <source>
        <dbReference type="ARBA" id="ARBA00022989"/>
    </source>
</evidence>
<accession>A0A434AUL8</accession>
<name>A0A434AUL8_9BACT</name>
<dbReference type="RefSeq" id="WP_127343822.1">
    <property type="nucleotide sequence ID" value="NZ_RJJX01000011.1"/>
</dbReference>
<dbReference type="Gene3D" id="3.30.465.10">
    <property type="match status" value="1"/>
</dbReference>
<evidence type="ECO:0000256" key="2">
    <source>
        <dbReference type="ARBA" id="ARBA00022692"/>
    </source>
</evidence>
<evidence type="ECO:0000313" key="12">
    <source>
        <dbReference type="EMBL" id="RUT78153.1"/>
    </source>
</evidence>
<dbReference type="PANTHER" id="PTHR22777">
    <property type="entry name" value="HEMOLYSIN-RELATED"/>
    <property type="match status" value="1"/>
</dbReference>
<evidence type="ECO:0000259" key="10">
    <source>
        <dbReference type="PROSITE" id="PS51371"/>
    </source>
</evidence>
<dbReference type="GO" id="GO:0005886">
    <property type="term" value="C:plasma membrane"/>
    <property type="evidence" value="ECO:0007669"/>
    <property type="project" value="TreeGrafter"/>
</dbReference>
<comment type="subcellular location">
    <subcellularLocation>
        <location evidence="1">Membrane</location>
        <topology evidence="1">Multi-pass membrane protein</topology>
    </subcellularLocation>
</comment>
<comment type="caution">
    <text evidence="12">The sequence shown here is derived from an EMBL/GenBank/DDBJ whole genome shotgun (WGS) entry which is preliminary data.</text>
</comment>
<keyword evidence="2 8" id="KW-0812">Transmembrane</keyword>
<evidence type="ECO:0000256" key="7">
    <source>
        <dbReference type="PROSITE-ProRule" id="PRU00703"/>
    </source>
</evidence>
<feature type="transmembrane region" description="Helical" evidence="9">
    <location>
        <begin position="124"/>
        <end position="149"/>
    </location>
</feature>
<dbReference type="InterPro" id="IPR005170">
    <property type="entry name" value="Transptr-assoc_dom"/>
</dbReference>
<evidence type="ECO:0000256" key="6">
    <source>
        <dbReference type="ARBA" id="ARBA00023136"/>
    </source>
</evidence>
<dbReference type="Pfam" id="PF03471">
    <property type="entry name" value="CorC_HlyC"/>
    <property type="match status" value="1"/>
</dbReference>
<dbReference type="AlphaFoldDB" id="A0A434AUL8"/>
<evidence type="ECO:0000256" key="8">
    <source>
        <dbReference type="PROSITE-ProRule" id="PRU01193"/>
    </source>
</evidence>
<dbReference type="InterPro" id="IPR002550">
    <property type="entry name" value="CNNM"/>
</dbReference>
<sequence length="419" mass="47883">MNNLFIVFLMLALSAFFSGMEIAFITANKLRMEIDRSKNTISGRIISIFSRYPGNYISTMLVGNNIALVVYGIIMAKILEPYIHIWTNSASLVLTIQTVTSTLLILVTAEFIPKTLFRINPNLALNLFALPVMFFYILFYPITIITMLFSKNIIHKVLNTKISGENATQVFGKIDLDHLVQEGQETQAIAQEEIHDIKIFRNALDFSKVKLRECIVPRNEIEALEQNCSIAEITQKFIETGYSRILIYKDSIDDIIGYVHSSVIFKKPQSIKTALSRIIYVPETMAAHKLLNLFTKEQKSIAVVVDEFGGTSGMVTIEDVMEEIFGEIEDEHDNIDLIEQKISDTEYIFSGRLEIDYLNDKYDFNLPESEDFETLNGFILFNHESIPKYNESIKIDAFSFKIIEVSNTRIEKINLRIDS</sequence>
<evidence type="ECO:0000313" key="13">
    <source>
        <dbReference type="Proteomes" id="UP000282985"/>
    </source>
</evidence>
<proteinExistence type="predicted"/>
<protein>
    <submittedName>
        <fullName evidence="12">HlyC/CorC family transporter</fullName>
    </submittedName>
</protein>
<dbReference type="PROSITE" id="PS51846">
    <property type="entry name" value="CNNM"/>
    <property type="match status" value="1"/>
</dbReference>
<gene>
    <name evidence="12" type="ORF">DLK05_09920</name>
</gene>
<dbReference type="InterPro" id="IPR044751">
    <property type="entry name" value="Ion_transp-like_CBS"/>
</dbReference>
<evidence type="ECO:0000256" key="1">
    <source>
        <dbReference type="ARBA" id="ARBA00004141"/>
    </source>
</evidence>
<keyword evidence="6 8" id="KW-0472">Membrane</keyword>
<feature type="domain" description="CBS" evidence="10">
    <location>
        <begin position="274"/>
        <end position="331"/>
    </location>
</feature>
<dbReference type="Proteomes" id="UP000282985">
    <property type="component" value="Unassembled WGS sequence"/>
</dbReference>
<dbReference type="GO" id="GO:0050660">
    <property type="term" value="F:flavin adenine dinucleotide binding"/>
    <property type="evidence" value="ECO:0007669"/>
    <property type="project" value="InterPro"/>
</dbReference>
<dbReference type="InterPro" id="IPR016169">
    <property type="entry name" value="FAD-bd_PCMH_sub2"/>
</dbReference>
<dbReference type="InterPro" id="IPR046342">
    <property type="entry name" value="CBS_dom_sf"/>
</dbReference>
<keyword evidence="4 8" id="KW-1133">Transmembrane helix</keyword>
<dbReference type="Pfam" id="PF00571">
    <property type="entry name" value="CBS"/>
    <property type="match status" value="1"/>
</dbReference>
<dbReference type="PANTHER" id="PTHR22777:SF17">
    <property type="entry name" value="UPF0053 PROTEIN SLL0260"/>
    <property type="match status" value="1"/>
</dbReference>
<dbReference type="EMBL" id="RJJX01000011">
    <property type="protein sequence ID" value="RUT78153.1"/>
    <property type="molecule type" value="Genomic_DNA"/>
</dbReference>
<evidence type="ECO:0000256" key="5">
    <source>
        <dbReference type="ARBA" id="ARBA00023122"/>
    </source>
</evidence>
<evidence type="ECO:0000256" key="9">
    <source>
        <dbReference type="SAM" id="Phobius"/>
    </source>
</evidence>
<evidence type="ECO:0000259" key="11">
    <source>
        <dbReference type="PROSITE" id="PS51846"/>
    </source>
</evidence>
<dbReference type="SMART" id="SM01091">
    <property type="entry name" value="CorC_HlyC"/>
    <property type="match status" value="1"/>
</dbReference>
<keyword evidence="13" id="KW-1185">Reference proteome</keyword>
<dbReference type="InterPro" id="IPR036318">
    <property type="entry name" value="FAD-bd_PCMH-like_sf"/>
</dbReference>
<dbReference type="SUPFAM" id="SSF54631">
    <property type="entry name" value="CBS-domain pair"/>
    <property type="match status" value="1"/>
</dbReference>
<dbReference type="CDD" id="cd04590">
    <property type="entry name" value="CBS_pair_CorC_HlyC_assoc"/>
    <property type="match status" value="1"/>
</dbReference>
<dbReference type="SUPFAM" id="SSF56176">
    <property type="entry name" value="FAD-binding/transporter-associated domain-like"/>
    <property type="match status" value="1"/>
</dbReference>
<keyword evidence="5 7" id="KW-0129">CBS domain</keyword>
<dbReference type="Gene3D" id="3.10.580.10">
    <property type="entry name" value="CBS-domain"/>
    <property type="match status" value="1"/>
</dbReference>
<keyword evidence="3" id="KW-0677">Repeat</keyword>
<reference evidence="12 13" key="1">
    <citation type="submission" date="2018-11" db="EMBL/GenBank/DDBJ databases">
        <title>Parancylomarina longa gen. nov., sp. nov., isolated from sediments of southern Okinawa.</title>
        <authorList>
            <person name="Fu T."/>
        </authorList>
    </citation>
    <scope>NUCLEOTIDE SEQUENCE [LARGE SCALE GENOMIC DNA]</scope>
    <source>
        <strain evidence="12 13">T3-2 S1-C</strain>
    </source>
</reference>